<evidence type="ECO:0000313" key="2">
    <source>
        <dbReference type="EMBL" id="MFK67952.1"/>
    </source>
</evidence>
<proteinExistence type="predicted"/>
<gene>
    <name evidence="1" type="ORF">EEM01_05130</name>
    <name evidence="2" type="ORF">EEN95_00680</name>
</gene>
<accession>A0A3J6UUX7</accession>
<sequence>MCSFIIVPFIKNNARSKPLRCPQAMLACSFDDLMIRTCLAILSQQAKQHGGTGVICADLR</sequence>
<organism evidence="2">
    <name type="scientific">Salmonella enterica</name>
    <name type="common">Salmonella choleraesuis</name>
    <dbReference type="NCBI Taxonomy" id="28901"/>
    <lineage>
        <taxon>Bacteria</taxon>
        <taxon>Pseudomonadati</taxon>
        <taxon>Pseudomonadota</taxon>
        <taxon>Gammaproteobacteria</taxon>
        <taxon>Enterobacterales</taxon>
        <taxon>Enterobacteriaceae</taxon>
        <taxon>Salmonella</taxon>
    </lineage>
</organism>
<reference evidence="2" key="1">
    <citation type="submission" date="2018-11" db="EMBL/GenBank/DDBJ databases">
        <authorList>
            <consortium name="PulseNet: The National Subtyping Network for Foodborne Disease Surveillance"/>
            <person name="Tarr C.L."/>
            <person name="Trees E."/>
            <person name="Katz L.S."/>
            <person name="Carleton-Romer H.A."/>
            <person name="Stroika S."/>
            <person name="Kucerova Z."/>
            <person name="Roache K.F."/>
            <person name="Sabol A.L."/>
            <person name="Besser J."/>
            <person name="Gerner-Smidt P."/>
        </authorList>
    </citation>
    <scope>NUCLEOTIDE SEQUENCE [LARGE SCALE GENOMIC DNA]</scope>
    <source>
        <strain evidence="2">PNUSAS057377</strain>
        <strain evidence="1">PNUSAS059842</strain>
    </source>
</reference>
<name>A0A3J6UUX7_SALER</name>
<protein>
    <submittedName>
        <fullName evidence="2">Uncharacterized protein</fullName>
    </submittedName>
</protein>
<dbReference type="EMBL" id="RMTL01000003">
    <property type="protein sequence ID" value="MFK55596.1"/>
    <property type="molecule type" value="Genomic_DNA"/>
</dbReference>
<dbReference type="AlphaFoldDB" id="A0A3J6UUX7"/>
<comment type="caution">
    <text evidence="2">The sequence shown here is derived from an EMBL/GenBank/DDBJ whole genome shotgun (WGS) entry which is preliminary data.</text>
</comment>
<evidence type="ECO:0000313" key="1">
    <source>
        <dbReference type="EMBL" id="MFK55596.1"/>
    </source>
</evidence>
<dbReference type="Proteomes" id="UP000885320">
    <property type="component" value="Unassembled WGS sequence"/>
</dbReference>
<dbReference type="EMBL" id="RMUA01000001">
    <property type="protein sequence ID" value="MFK67952.1"/>
    <property type="molecule type" value="Genomic_DNA"/>
</dbReference>
<dbReference type="Proteomes" id="UP000839509">
    <property type="component" value="Unassembled WGS sequence"/>
</dbReference>